<dbReference type="AlphaFoldDB" id="A0A8X6VBK9"/>
<evidence type="ECO:0000313" key="1">
    <source>
        <dbReference type="EMBL" id="GFY06574.1"/>
    </source>
</evidence>
<dbReference type="Proteomes" id="UP000887159">
    <property type="component" value="Unassembled WGS sequence"/>
</dbReference>
<comment type="caution">
    <text evidence="1">The sequence shown here is derived from an EMBL/GenBank/DDBJ whole genome shotgun (WGS) entry which is preliminary data.</text>
</comment>
<evidence type="ECO:0000313" key="2">
    <source>
        <dbReference type="Proteomes" id="UP000887159"/>
    </source>
</evidence>
<gene>
    <name evidence="1" type="ORF">TNCV_3524301</name>
</gene>
<dbReference type="EMBL" id="BMAU01021261">
    <property type="protein sequence ID" value="GFY06574.1"/>
    <property type="molecule type" value="Genomic_DNA"/>
</dbReference>
<sequence>MSLFEICHVIGLKEAECSNRRITGSLGRSHILPFDDVDSNGYTRASQNIKKVCSVPDAFDLECGLDTRLDLFSDEFSLDEMCLETSRTVMGYSNANFYAA</sequence>
<organism evidence="1 2">
    <name type="scientific">Trichonephila clavipes</name>
    <name type="common">Golden silk orbweaver</name>
    <name type="synonym">Nephila clavipes</name>
    <dbReference type="NCBI Taxonomy" id="2585209"/>
    <lineage>
        <taxon>Eukaryota</taxon>
        <taxon>Metazoa</taxon>
        <taxon>Ecdysozoa</taxon>
        <taxon>Arthropoda</taxon>
        <taxon>Chelicerata</taxon>
        <taxon>Arachnida</taxon>
        <taxon>Araneae</taxon>
        <taxon>Araneomorphae</taxon>
        <taxon>Entelegynae</taxon>
        <taxon>Araneoidea</taxon>
        <taxon>Nephilidae</taxon>
        <taxon>Trichonephila</taxon>
    </lineage>
</organism>
<name>A0A8X6VBK9_TRICX</name>
<reference evidence="1" key="1">
    <citation type="submission" date="2020-08" db="EMBL/GenBank/DDBJ databases">
        <title>Multicomponent nature underlies the extraordinary mechanical properties of spider dragline silk.</title>
        <authorList>
            <person name="Kono N."/>
            <person name="Nakamura H."/>
            <person name="Mori M."/>
            <person name="Yoshida Y."/>
            <person name="Ohtoshi R."/>
            <person name="Malay A.D."/>
            <person name="Moran D.A.P."/>
            <person name="Tomita M."/>
            <person name="Numata K."/>
            <person name="Arakawa K."/>
        </authorList>
    </citation>
    <scope>NUCLEOTIDE SEQUENCE</scope>
</reference>
<keyword evidence="2" id="KW-1185">Reference proteome</keyword>
<accession>A0A8X6VBK9</accession>
<proteinExistence type="predicted"/>
<protein>
    <submittedName>
        <fullName evidence="1">Uncharacterized protein</fullName>
    </submittedName>
</protein>